<dbReference type="SMART" id="SM00382">
    <property type="entry name" value="AAA"/>
    <property type="match status" value="1"/>
</dbReference>
<dbReference type="NCBIfam" id="TIGR01842">
    <property type="entry name" value="type_I_sec_PrtD"/>
    <property type="match status" value="1"/>
</dbReference>
<evidence type="ECO:0000256" key="6">
    <source>
        <dbReference type="ARBA" id="ARBA00022989"/>
    </source>
</evidence>
<dbReference type="PROSITE" id="PS50893">
    <property type="entry name" value="ABC_TRANSPORTER_2"/>
    <property type="match status" value="1"/>
</dbReference>
<dbReference type="PANTHER" id="PTHR43394">
    <property type="entry name" value="ATP-DEPENDENT PERMEASE MDL1, MITOCHONDRIAL"/>
    <property type="match status" value="1"/>
</dbReference>
<feature type="domain" description="ABC transmembrane type-1" evidence="11">
    <location>
        <begin position="17"/>
        <end position="291"/>
    </location>
</feature>
<dbReference type="InterPro" id="IPR036640">
    <property type="entry name" value="ABC1_TM_sf"/>
</dbReference>
<evidence type="ECO:0000256" key="9">
    <source>
        <dbReference type="SAM" id="Phobius"/>
    </source>
</evidence>
<evidence type="ECO:0000313" key="12">
    <source>
        <dbReference type="EMBL" id="MCT7378479.1"/>
    </source>
</evidence>
<organism evidence="12 13">
    <name type="scientific">Chelativorans salis</name>
    <dbReference type="NCBI Taxonomy" id="2978478"/>
    <lineage>
        <taxon>Bacteria</taxon>
        <taxon>Pseudomonadati</taxon>
        <taxon>Pseudomonadota</taxon>
        <taxon>Alphaproteobacteria</taxon>
        <taxon>Hyphomicrobiales</taxon>
        <taxon>Phyllobacteriaceae</taxon>
        <taxon>Chelativorans</taxon>
    </lineage>
</organism>
<dbReference type="InterPro" id="IPR017871">
    <property type="entry name" value="ABC_transporter-like_CS"/>
</dbReference>
<dbReference type="PANTHER" id="PTHR43394:SF1">
    <property type="entry name" value="ATP-BINDING CASSETTE SUB-FAMILY B MEMBER 10, MITOCHONDRIAL"/>
    <property type="match status" value="1"/>
</dbReference>
<feature type="transmembrane region" description="Helical" evidence="9">
    <location>
        <begin position="148"/>
        <end position="165"/>
    </location>
</feature>
<dbReference type="InterPro" id="IPR003439">
    <property type="entry name" value="ABC_transporter-like_ATP-bd"/>
</dbReference>
<evidence type="ECO:0000256" key="4">
    <source>
        <dbReference type="ARBA" id="ARBA00022741"/>
    </source>
</evidence>
<feature type="region of interest" description="Disordered" evidence="8">
    <location>
        <begin position="563"/>
        <end position="594"/>
    </location>
</feature>
<dbReference type="Gene3D" id="3.40.50.300">
    <property type="entry name" value="P-loop containing nucleotide triphosphate hydrolases"/>
    <property type="match status" value="1"/>
</dbReference>
<protein>
    <submittedName>
        <fullName evidence="12">Type I secretion system permease/ATPase</fullName>
    </submittedName>
</protein>
<dbReference type="InterPro" id="IPR039421">
    <property type="entry name" value="Type_1_exporter"/>
</dbReference>
<dbReference type="Gene3D" id="1.20.1560.10">
    <property type="entry name" value="ABC transporter type 1, transmembrane domain"/>
    <property type="match status" value="1"/>
</dbReference>
<dbReference type="PROSITE" id="PS00211">
    <property type="entry name" value="ABC_TRANSPORTER_1"/>
    <property type="match status" value="1"/>
</dbReference>
<gene>
    <name evidence="12" type="ORF">N5A92_26055</name>
</gene>
<evidence type="ECO:0000256" key="8">
    <source>
        <dbReference type="SAM" id="MobiDB-lite"/>
    </source>
</evidence>
<keyword evidence="13" id="KW-1185">Reference proteome</keyword>
<dbReference type="InterPro" id="IPR010128">
    <property type="entry name" value="ATPase_T1SS_PrtD-like"/>
</dbReference>
<keyword evidence="6 9" id="KW-1133">Transmembrane helix</keyword>
<reference evidence="12 13" key="1">
    <citation type="submission" date="2022-09" db="EMBL/GenBank/DDBJ databases">
        <title>Chelativorans salina sp. nov., a novel slightly halophilic bacterium isolated from a saline lake sediment enrichment.</title>
        <authorList>
            <person name="Gao L."/>
            <person name="Fang B.-Z."/>
            <person name="Li W.-J."/>
        </authorList>
    </citation>
    <scope>NUCLEOTIDE SEQUENCE [LARGE SCALE GENOMIC DNA]</scope>
    <source>
        <strain evidence="12 13">EGI FJ00035</strain>
    </source>
</reference>
<dbReference type="SUPFAM" id="SSF52540">
    <property type="entry name" value="P-loop containing nucleoside triphosphate hydrolases"/>
    <property type="match status" value="1"/>
</dbReference>
<sequence length="594" mass="63802">MQGGERLAATFRQGLMGLIGFTFIVNLLLLVQPIYMLQIYDRVLLSASSETLIYISVIAAGTLLLLGIIDSVRAIMAGRLASRLEVVAGADALLASMAGPRASLGDVQPLRDLHTVRGFISGRGLFNFLDLPFAPIFIGLLYLIHPNLFWLTIMGAIVLVAVAIANQWASTKSMGDAVTGQMNATLAAQAFVRNAESLRAMGMSRNIVRRWGADEALSLAAQDRTNRVNALFAGFSRVLRLGLQIATLGYGGYLVLAGEMTAGMIFAASLISGRGLQPIDQVIGNWRGFVEARKAWKRLTEALTAARTVEPRTHLPPPQGEVSFEAVIVFPPAGEAAGRDGTHAGEPLLKRVSATIPASTCVAVLGPSGAGKTTLMRTLIGAVEPRSGAVRIDGADIRNWDPEQLGQYIGYLAQEVELMPGTVAQNIARFDPEASGETIIRAAQMAQVDDLVLKFPKAYDTTIGPGGLQLSGGQRQRVGLARAFFGKPRILVLDEPNANLDINGEKALERALAVAKSEGITVLIATQRRSVVEKADRIMVLYDGILEDYGLREEVFQRQAEKMQAAREEQQHSASKAPRRVVPGQFASVADVGR</sequence>
<dbReference type="EMBL" id="JAOCZP010000014">
    <property type="protein sequence ID" value="MCT7378479.1"/>
    <property type="molecule type" value="Genomic_DNA"/>
</dbReference>
<keyword evidence="4" id="KW-0547">Nucleotide-binding</keyword>
<dbReference type="InterPro" id="IPR027417">
    <property type="entry name" value="P-loop_NTPase"/>
</dbReference>
<evidence type="ECO:0000256" key="3">
    <source>
        <dbReference type="ARBA" id="ARBA00022692"/>
    </source>
</evidence>
<evidence type="ECO:0000259" key="10">
    <source>
        <dbReference type="PROSITE" id="PS50893"/>
    </source>
</evidence>
<keyword evidence="5" id="KW-0067">ATP-binding</keyword>
<proteinExistence type="inferred from homology"/>
<feature type="transmembrane region" description="Helical" evidence="9">
    <location>
        <begin position="52"/>
        <end position="69"/>
    </location>
</feature>
<evidence type="ECO:0000256" key="2">
    <source>
        <dbReference type="ARBA" id="ARBA00005417"/>
    </source>
</evidence>
<dbReference type="Proteomes" id="UP001320831">
    <property type="component" value="Unassembled WGS sequence"/>
</dbReference>
<keyword evidence="7 9" id="KW-0472">Membrane</keyword>
<evidence type="ECO:0000256" key="5">
    <source>
        <dbReference type="ARBA" id="ARBA00022840"/>
    </source>
</evidence>
<evidence type="ECO:0000256" key="7">
    <source>
        <dbReference type="ARBA" id="ARBA00023136"/>
    </source>
</evidence>
<feature type="transmembrane region" description="Helical" evidence="9">
    <location>
        <begin position="124"/>
        <end position="142"/>
    </location>
</feature>
<feature type="transmembrane region" description="Helical" evidence="9">
    <location>
        <begin position="250"/>
        <end position="271"/>
    </location>
</feature>
<dbReference type="InterPro" id="IPR011527">
    <property type="entry name" value="ABC1_TM_dom"/>
</dbReference>
<dbReference type="InterPro" id="IPR003593">
    <property type="entry name" value="AAA+_ATPase"/>
</dbReference>
<comment type="similarity">
    <text evidence="2">Belongs to the ABC transporter superfamily.</text>
</comment>
<name>A0ABT2LWH9_9HYPH</name>
<feature type="transmembrane region" description="Helical" evidence="9">
    <location>
        <begin position="15"/>
        <end position="40"/>
    </location>
</feature>
<dbReference type="PROSITE" id="PS50929">
    <property type="entry name" value="ABC_TM1F"/>
    <property type="match status" value="1"/>
</dbReference>
<dbReference type="Pfam" id="PF00005">
    <property type="entry name" value="ABC_tran"/>
    <property type="match status" value="1"/>
</dbReference>
<comment type="subcellular location">
    <subcellularLocation>
        <location evidence="1">Cell membrane</location>
        <topology evidence="1">Multi-pass membrane protein</topology>
    </subcellularLocation>
</comment>
<accession>A0ABT2LWH9</accession>
<evidence type="ECO:0000313" key="13">
    <source>
        <dbReference type="Proteomes" id="UP001320831"/>
    </source>
</evidence>
<evidence type="ECO:0000256" key="1">
    <source>
        <dbReference type="ARBA" id="ARBA00004651"/>
    </source>
</evidence>
<keyword evidence="3 9" id="KW-0812">Transmembrane</keyword>
<dbReference type="SUPFAM" id="SSF90123">
    <property type="entry name" value="ABC transporter transmembrane region"/>
    <property type="match status" value="1"/>
</dbReference>
<evidence type="ECO:0000259" key="11">
    <source>
        <dbReference type="PROSITE" id="PS50929"/>
    </source>
</evidence>
<feature type="domain" description="ABC transporter" evidence="10">
    <location>
        <begin position="322"/>
        <end position="568"/>
    </location>
</feature>
<comment type="caution">
    <text evidence="12">The sequence shown here is derived from an EMBL/GenBank/DDBJ whole genome shotgun (WGS) entry which is preliminary data.</text>
</comment>
<dbReference type="Pfam" id="PF00664">
    <property type="entry name" value="ABC_membrane"/>
    <property type="match status" value="1"/>
</dbReference>